<evidence type="ECO:0000256" key="2">
    <source>
        <dbReference type="ARBA" id="ARBA00022729"/>
    </source>
</evidence>
<evidence type="ECO:0000256" key="3">
    <source>
        <dbReference type="ARBA" id="ARBA00023136"/>
    </source>
</evidence>
<dbReference type="GO" id="GO:0009279">
    <property type="term" value="C:cell outer membrane"/>
    <property type="evidence" value="ECO:0007669"/>
    <property type="project" value="UniProtKB-SubCell"/>
</dbReference>
<dbReference type="Pfam" id="PF13609">
    <property type="entry name" value="Porin_4"/>
    <property type="match status" value="1"/>
</dbReference>
<dbReference type="PANTHER" id="PTHR34501:SF2">
    <property type="entry name" value="OUTER MEMBRANE PORIN F-RELATED"/>
    <property type="match status" value="1"/>
</dbReference>
<sequence length="329" mass="35591">MKKTLLALAVLTAAGSANAGINLYDANGVKVDLSGAVEVQLYDNFEKHGDSTIRLDDGDLALNATVAVSENLNVVSGTAFKYESRDLQNYELWAGFSGDFGTLTFGRQLLVSDDSGIGKDYELGAGQIDWVQTEGDRVAKYVYDNGTFYTAVSHEMDNNHSTTITDGRVGFRTGGLDIRAYGYDGKRIGLKGLVENGELADGTPIIIPGKAGENVRGYNLEAQYAMGAINLAASFGQVEYKAADTKITDKKIDLYEINGSYKIDNTTMALGYVRGEDKVAHGNVINNVYANVTQQLHSNVRAYVEVGYADDKKDSLEDFGYVAGLEVKF</sequence>
<evidence type="ECO:0000259" key="5">
    <source>
        <dbReference type="Pfam" id="PF13609"/>
    </source>
</evidence>
<dbReference type="InterPro" id="IPR050298">
    <property type="entry name" value="Gram-neg_bact_OMP"/>
</dbReference>
<dbReference type="SUPFAM" id="SSF56935">
    <property type="entry name" value="Porins"/>
    <property type="match status" value="1"/>
</dbReference>
<proteinExistence type="predicted"/>
<feature type="chain" id="PRO_5015498588" evidence="4">
    <location>
        <begin position="20"/>
        <end position="329"/>
    </location>
</feature>
<evidence type="ECO:0000256" key="4">
    <source>
        <dbReference type="SAM" id="SignalP"/>
    </source>
</evidence>
<evidence type="ECO:0000256" key="1">
    <source>
        <dbReference type="ARBA" id="ARBA00004571"/>
    </source>
</evidence>
<dbReference type="Gene3D" id="2.40.160.10">
    <property type="entry name" value="Porin"/>
    <property type="match status" value="1"/>
</dbReference>
<dbReference type="InterPro" id="IPR023614">
    <property type="entry name" value="Porin_dom_sf"/>
</dbReference>
<comment type="caution">
    <text evidence="6">The sequence shown here is derived from an EMBL/GenBank/DDBJ whole genome shotgun (WGS) entry which is preliminary data.</text>
</comment>
<dbReference type="GO" id="GO:0015288">
    <property type="term" value="F:porin activity"/>
    <property type="evidence" value="ECO:0007669"/>
    <property type="project" value="InterPro"/>
</dbReference>
<keyword evidence="3" id="KW-0472">Membrane</keyword>
<name>A0A2T3I2T8_9GAMM</name>
<reference evidence="6 7" key="1">
    <citation type="submission" date="2018-03" db="EMBL/GenBank/DDBJ databases">
        <title>Whole genome sequencing of Histamine producing bacteria.</title>
        <authorList>
            <person name="Butler K."/>
        </authorList>
    </citation>
    <scope>NUCLEOTIDE SEQUENCE [LARGE SCALE GENOMIC DNA]</scope>
    <source>
        <strain evidence="6 7">DSM 23343</strain>
    </source>
</reference>
<feature type="signal peptide" evidence="4">
    <location>
        <begin position="1"/>
        <end position="19"/>
    </location>
</feature>
<protein>
    <submittedName>
        <fullName evidence="6">Porin</fullName>
    </submittedName>
</protein>
<dbReference type="EMBL" id="PYLY01000002">
    <property type="protein sequence ID" value="PSU12559.1"/>
    <property type="molecule type" value="Genomic_DNA"/>
</dbReference>
<dbReference type="RefSeq" id="WP_060997010.1">
    <property type="nucleotide sequence ID" value="NZ_LNQZ01000003.1"/>
</dbReference>
<dbReference type="PANTHER" id="PTHR34501">
    <property type="entry name" value="PROTEIN YDDL-RELATED"/>
    <property type="match status" value="1"/>
</dbReference>
<accession>A0A2T3I2T8</accession>
<keyword evidence="2 4" id="KW-0732">Signal</keyword>
<dbReference type="InterPro" id="IPR033900">
    <property type="entry name" value="Gram_neg_porin_domain"/>
</dbReference>
<comment type="subcellular location">
    <subcellularLocation>
        <location evidence="1">Cell outer membrane</location>
        <topology evidence="1">Multi-pass membrane protein</topology>
    </subcellularLocation>
</comment>
<dbReference type="AlphaFoldDB" id="A0A2T3I2T8"/>
<evidence type="ECO:0000313" key="7">
    <source>
        <dbReference type="Proteomes" id="UP000241858"/>
    </source>
</evidence>
<organism evidence="6 7">
    <name type="scientific">Photobacterium aquimaris</name>
    <dbReference type="NCBI Taxonomy" id="512643"/>
    <lineage>
        <taxon>Bacteria</taxon>
        <taxon>Pseudomonadati</taxon>
        <taxon>Pseudomonadota</taxon>
        <taxon>Gammaproteobacteria</taxon>
        <taxon>Vibrionales</taxon>
        <taxon>Vibrionaceae</taxon>
        <taxon>Photobacterium</taxon>
    </lineage>
</organism>
<dbReference type="Proteomes" id="UP000241858">
    <property type="component" value="Unassembled WGS sequence"/>
</dbReference>
<dbReference type="OrthoDB" id="6213950at2"/>
<evidence type="ECO:0000313" key="6">
    <source>
        <dbReference type="EMBL" id="PSU12559.1"/>
    </source>
</evidence>
<gene>
    <name evidence="6" type="ORF">C0W81_01315</name>
</gene>
<feature type="domain" description="Porin" evidence="5">
    <location>
        <begin position="7"/>
        <end position="313"/>
    </location>
</feature>